<gene>
    <name evidence="2" type="ORF">PR048_022928</name>
</gene>
<proteinExistence type="predicted"/>
<dbReference type="Proteomes" id="UP001159363">
    <property type="component" value="Chromosome 8"/>
</dbReference>
<name>A0ABQ9GSP6_9NEOP</name>
<organism evidence="2 3">
    <name type="scientific">Dryococelus australis</name>
    <dbReference type="NCBI Taxonomy" id="614101"/>
    <lineage>
        <taxon>Eukaryota</taxon>
        <taxon>Metazoa</taxon>
        <taxon>Ecdysozoa</taxon>
        <taxon>Arthropoda</taxon>
        <taxon>Hexapoda</taxon>
        <taxon>Insecta</taxon>
        <taxon>Pterygota</taxon>
        <taxon>Neoptera</taxon>
        <taxon>Polyneoptera</taxon>
        <taxon>Phasmatodea</taxon>
        <taxon>Verophasmatodea</taxon>
        <taxon>Anareolatae</taxon>
        <taxon>Phasmatidae</taxon>
        <taxon>Eurycanthinae</taxon>
        <taxon>Dryococelus</taxon>
    </lineage>
</organism>
<feature type="compositionally biased region" description="Basic and acidic residues" evidence="1">
    <location>
        <begin position="74"/>
        <end position="86"/>
    </location>
</feature>
<feature type="region of interest" description="Disordered" evidence="1">
    <location>
        <begin position="58"/>
        <end position="110"/>
    </location>
</feature>
<feature type="compositionally biased region" description="Polar residues" evidence="1">
    <location>
        <begin position="58"/>
        <end position="70"/>
    </location>
</feature>
<accession>A0ABQ9GSP6</accession>
<evidence type="ECO:0000256" key="1">
    <source>
        <dbReference type="SAM" id="MobiDB-lite"/>
    </source>
</evidence>
<evidence type="ECO:0000313" key="2">
    <source>
        <dbReference type="EMBL" id="KAJ8875038.1"/>
    </source>
</evidence>
<protein>
    <submittedName>
        <fullName evidence="2">Uncharacterized protein</fullName>
    </submittedName>
</protein>
<reference evidence="2 3" key="1">
    <citation type="submission" date="2023-02" db="EMBL/GenBank/DDBJ databases">
        <title>LHISI_Scaffold_Assembly.</title>
        <authorList>
            <person name="Stuart O.P."/>
            <person name="Cleave R."/>
            <person name="Magrath M.J.L."/>
            <person name="Mikheyev A.S."/>
        </authorList>
    </citation>
    <scope>NUCLEOTIDE SEQUENCE [LARGE SCALE GENOMIC DNA]</scope>
    <source>
        <strain evidence="2">Daus_M_001</strain>
        <tissue evidence="2">Leg muscle</tissue>
    </source>
</reference>
<comment type="caution">
    <text evidence="2">The sequence shown here is derived from an EMBL/GenBank/DDBJ whole genome shotgun (WGS) entry which is preliminary data.</text>
</comment>
<dbReference type="EMBL" id="JARBHB010000009">
    <property type="protein sequence ID" value="KAJ8875038.1"/>
    <property type="molecule type" value="Genomic_DNA"/>
</dbReference>
<keyword evidence="3" id="KW-1185">Reference proteome</keyword>
<sequence>MVIAERYKFHKHDEQPTESMSHDLIQRKLFIESNLNFERACTIAFSMELAASQTKLLQPTTPDTVNSHPVNGTKENDDRRIGHQEHPSGYGRGHGHAKASDKSTVLSLWM</sequence>
<evidence type="ECO:0000313" key="3">
    <source>
        <dbReference type="Proteomes" id="UP001159363"/>
    </source>
</evidence>